<dbReference type="Pfam" id="PF00560">
    <property type="entry name" value="LRR_1"/>
    <property type="match status" value="1"/>
</dbReference>
<dbReference type="FunFam" id="3.80.10.10:FF:000193">
    <property type="entry name" value="Leucine-rich repeat-containing protein 40"/>
    <property type="match status" value="1"/>
</dbReference>
<dbReference type="Proteomes" id="UP000694580">
    <property type="component" value="Chromosome 13"/>
</dbReference>
<dbReference type="InterPro" id="IPR032675">
    <property type="entry name" value="LRR_dom_sf"/>
</dbReference>
<evidence type="ECO:0000256" key="3">
    <source>
        <dbReference type="ARBA" id="ARBA00071450"/>
    </source>
</evidence>
<dbReference type="RefSeq" id="XP_028855502.1">
    <property type="nucleotide sequence ID" value="XM_028999669.1"/>
</dbReference>
<reference evidence="6" key="3">
    <citation type="submission" date="2025-09" db="UniProtKB">
        <authorList>
            <consortium name="Ensembl"/>
        </authorList>
    </citation>
    <scope>IDENTIFICATION</scope>
</reference>
<dbReference type="InterPro" id="IPR050216">
    <property type="entry name" value="LRR_domain-containing"/>
</dbReference>
<keyword evidence="1" id="KW-0433">Leucine-rich repeat</keyword>
<gene>
    <name evidence="6" type="primary">LRRC40</name>
</gene>
<dbReference type="PROSITE" id="PS51450">
    <property type="entry name" value="LRR"/>
    <property type="match status" value="7"/>
</dbReference>
<dbReference type="Gene3D" id="3.80.10.10">
    <property type="entry name" value="Ribonuclease Inhibitor"/>
    <property type="match status" value="3"/>
</dbReference>
<dbReference type="FunFam" id="3.80.10.10:FF:000265">
    <property type="entry name" value="Leucine-rich repeat-containing protein 40"/>
    <property type="match status" value="1"/>
</dbReference>
<dbReference type="PANTHER" id="PTHR48051">
    <property type="match status" value="1"/>
</dbReference>
<dbReference type="FunFam" id="3.80.10.10:FF:000206">
    <property type="entry name" value="leucine-rich repeat-containing protein 40"/>
    <property type="match status" value="1"/>
</dbReference>
<evidence type="ECO:0000256" key="2">
    <source>
        <dbReference type="ARBA" id="ARBA00022737"/>
    </source>
</evidence>
<dbReference type="Ensembl" id="ENSDCDT00010072504.1">
    <property type="protein sequence ID" value="ENSDCDP00010061730.1"/>
    <property type="gene ID" value="ENSDCDG00010034010.1"/>
</dbReference>
<dbReference type="GO" id="GO:0005737">
    <property type="term" value="C:cytoplasm"/>
    <property type="evidence" value="ECO:0007669"/>
    <property type="project" value="TreeGrafter"/>
</dbReference>
<evidence type="ECO:0000256" key="1">
    <source>
        <dbReference type="ARBA" id="ARBA00022614"/>
    </source>
</evidence>
<dbReference type="Pfam" id="PF13855">
    <property type="entry name" value="LRR_8"/>
    <property type="match status" value="3"/>
</dbReference>
<evidence type="ECO:0000313" key="7">
    <source>
        <dbReference type="Proteomes" id="UP000694580"/>
    </source>
</evidence>
<dbReference type="SMART" id="SM00369">
    <property type="entry name" value="LRR_TYP"/>
    <property type="match status" value="14"/>
</dbReference>
<keyword evidence="7" id="KW-1185">Reference proteome</keyword>
<dbReference type="SMART" id="SM00364">
    <property type="entry name" value="LRR_BAC"/>
    <property type="match status" value="9"/>
</dbReference>
<keyword evidence="2" id="KW-0677">Repeat</keyword>
<feature type="domain" description="Disease resistance R13L4/SHOC-2-like LRR" evidence="5">
    <location>
        <begin position="104"/>
        <end position="179"/>
    </location>
</feature>
<reference evidence="6 7" key="1">
    <citation type="submission" date="2020-06" db="EMBL/GenBank/DDBJ databases">
        <authorList>
            <consortium name="Wellcome Sanger Institute Data Sharing"/>
        </authorList>
    </citation>
    <scope>NUCLEOTIDE SEQUENCE [LARGE SCALE GENOMIC DNA]</scope>
</reference>
<sequence>MSRFKKGSGVDSRAGFRVEKPESPVPHGLIKAARKSGQLNLSGRGLTEVPQSVWRLNVDTPEEAQQNASFGGADRWWEQTDLTKLLLSSNRLETLPGDLRLLPALLVLDVHDNQLATLPKEIGELEQLQKLILSHNKLKELPSELWVLKNLRCLHLQQNQLERLPPEIGQLTGLDDIDLSTNQLAEVPESLGNLVNVVKLNLSCNKLRSLPPAIIHMKNLRMLDCTRNQLESIPPVLAQMESLEQLYLRHNRLRFLPELPSCQTLKELHVGNNQIEAVEAEHLKHLSALSVLELRDNKLKSLPEEVTLLLGLERLDLTNNDLTSLPYTLGNLPRLKSLMLEGNPLRSIRRDLLTKGTSELLKYLRSRIQEQPDGAVKDQPQTAMTLPSQAKINIHSIRTLKTLDYSEKQEAFIPDDAFDAVDGSTVCSVNFSKNLLTGVPSRLLDLKDTLSDINLGFNKLSSIPLDFCTLQHLLHVDFRNNLLTTLPSEMKSLTKLRTVVLSFNRFKCFPDVLYKIAALETILISNNQVGSIDPIQLKELSNLSTLDLQNNDIMQVPPELGNCTSLRALLLDGNPFRNPRAAIVSKGTDAVLEYLRSRIPA</sequence>
<dbReference type="FunFam" id="3.80.10.10:FF:000116">
    <property type="entry name" value="Leucine-rich repeat-containing protein 40"/>
    <property type="match status" value="1"/>
</dbReference>
<dbReference type="InterPro" id="IPR003591">
    <property type="entry name" value="Leu-rich_rpt_typical-subtyp"/>
</dbReference>
<feature type="region of interest" description="Disordered" evidence="4">
    <location>
        <begin position="1"/>
        <end position="25"/>
    </location>
</feature>
<evidence type="ECO:0000259" key="5">
    <source>
        <dbReference type="Pfam" id="PF23598"/>
    </source>
</evidence>
<protein>
    <recommendedName>
        <fullName evidence="3">Leucine-rich repeat-containing protein 40</fullName>
    </recommendedName>
</protein>
<name>A0AAY4EVJ4_9TELE</name>
<dbReference type="AlphaFoldDB" id="A0AAY4EVJ4"/>
<organism evidence="6 7">
    <name type="scientific">Denticeps clupeoides</name>
    <name type="common">denticle herring</name>
    <dbReference type="NCBI Taxonomy" id="299321"/>
    <lineage>
        <taxon>Eukaryota</taxon>
        <taxon>Metazoa</taxon>
        <taxon>Chordata</taxon>
        <taxon>Craniata</taxon>
        <taxon>Vertebrata</taxon>
        <taxon>Euteleostomi</taxon>
        <taxon>Actinopterygii</taxon>
        <taxon>Neopterygii</taxon>
        <taxon>Teleostei</taxon>
        <taxon>Clupei</taxon>
        <taxon>Clupeiformes</taxon>
        <taxon>Denticipitoidei</taxon>
        <taxon>Denticipitidae</taxon>
        <taxon>Denticeps</taxon>
    </lineage>
</organism>
<dbReference type="GeneID" id="114801596"/>
<evidence type="ECO:0000313" key="6">
    <source>
        <dbReference type="Ensembl" id="ENSDCDP00010061730.1"/>
    </source>
</evidence>
<dbReference type="PANTHER" id="PTHR48051:SF1">
    <property type="entry name" value="RAS SUPPRESSOR PROTEIN 1"/>
    <property type="match status" value="1"/>
</dbReference>
<evidence type="ECO:0000256" key="4">
    <source>
        <dbReference type="SAM" id="MobiDB-lite"/>
    </source>
</evidence>
<reference evidence="6" key="2">
    <citation type="submission" date="2025-08" db="UniProtKB">
        <authorList>
            <consortium name="Ensembl"/>
        </authorList>
    </citation>
    <scope>IDENTIFICATION</scope>
</reference>
<dbReference type="Pfam" id="PF23598">
    <property type="entry name" value="LRR_14"/>
    <property type="match status" value="1"/>
</dbReference>
<accession>A0AAY4EVJ4</accession>
<dbReference type="SUPFAM" id="SSF52058">
    <property type="entry name" value="L domain-like"/>
    <property type="match status" value="2"/>
</dbReference>
<proteinExistence type="predicted"/>
<dbReference type="InterPro" id="IPR055414">
    <property type="entry name" value="LRR_R13L4/SHOC2-like"/>
</dbReference>
<dbReference type="InterPro" id="IPR001611">
    <property type="entry name" value="Leu-rich_rpt"/>
</dbReference>
<dbReference type="GeneTree" id="ENSGT00940000156968"/>